<dbReference type="AlphaFoldDB" id="A0A7V4XVD4"/>
<evidence type="ECO:0000256" key="3">
    <source>
        <dbReference type="ARBA" id="ARBA00022679"/>
    </source>
</evidence>
<dbReference type="PANTHER" id="PTHR43685">
    <property type="entry name" value="GLYCOSYLTRANSFERASE"/>
    <property type="match status" value="1"/>
</dbReference>
<dbReference type="Gene3D" id="3.90.550.10">
    <property type="entry name" value="Spore Coat Polysaccharide Biosynthesis Protein SpsA, Chain A"/>
    <property type="match status" value="1"/>
</dbReference>
<comment type="caution">
    <text evidence="5">The sequence shown here is derived from an EMBL/GenBank/DDBJ whole genome shotgun (WGS) entry which is preliminary data.</text>
</comment>
<name>A0A7V4XVD4_9BACT</name>
<evidence type="ECO:0000313" key="5">
    <source>
        <dbReference type="EMBL" id="HGY95500.1"/>
    </source>
</evidence>
<keyword evidence="3 5" id="KW-0808">Transferase</keyword>
<dbReference type="InterPro" id="IPR029044">
    <property type="entry name" value="Nucleotide-diphossugar_trans"/>
</dbReference>
<evidence type="ECO:0000259" key="4">
    <source>
        <dbReference type="Pfam" id="PF00535"/>
    </source>
</evidence>
<organism evidence="5">
    <name type="scientific">Acidobacterium capsulatum</name>
    <dbReference type="NCBI Taxonomy" id="33075"/>
    <lineage>
        <taxon>Bacteria</taxon>
        <taxon>Pseudomonadati</taxon>
        <taxon>Acidobacteriota</taxon>
        <taxon>Terriglobia</taxon>
        <taxon>Terriglobales</taxon>
        <taxon>Acidobacteriaceae</taxon>
        <taxon>Acidobacterium</taxon>
    </lineage>
</organism>
<comment type="similarity">
    <text evidence="1">Belongs to the glycosyltransferase 2 family.</text>
</comment>
<dbReference type="Pfam" id="PF00535">
    <property type="entry name" value="Glycos_transf_2"/>
    <property type="match status" value="1"/>
</dbReference>
<evidence type="ECO:0000256" key="2">
    <source>
        <dbReference type="ARBA" id="ARBA00022676"/>
    </source>
</evidence>
<dbReference type="GO" id="GO:0016757">
    <property type="term" value="F:glycosyltransferase activity"/>
    <property type="evidence" value="ECO:0007669"/>
    <property type="project" value="UniProtKB-KW"/>
</dbReference>
<accession>A0A7V4XVD4</accession>
<dbReference type="EMBL" id="DTKL01000078">
    <property type="protein sequence ID" value="HGY95500.1"/>
    <property type="molecule type" value="Genomic_DNA"/>
</dbReference>
<reference evidence="5" key="1">
    <citation type="journal article" date="2020" name="mSystems">
        <title>Genome- and Community-Level Interaction Insights into Carbon Utilization and Element Cycling Functions of Hydrothermarchaeota in Hydrothermal Sediment.</title>
        <authorList>
            <person name="Zhou Z."/>
            <person name="Liu Y."/>
            <person name="Xu W."/>
            <person name="Pan J."/>
            <person name="Luo Z.H."/>
            <person name="Li M."/>
        </authorList>
    </citation>
    <scope>NUCLEOTIDE SEQUENCE [LARGE SCALE GENOMIC DNA]</scope>
    <source>
        <strain evidence="5">SpSt-855</strain>
    </source>
</reference>
<proteinExistence type="inferred from homology"/>
<dbReference type="SUPFAM" id="SSF53448">
    <property type="entry name" value="Nucleotide-diphospho-sugar transferases"/>
    <property type="match status" value="1"/>
</dbReference>
<dbReference type="PANTHER" id="PTHR43685:SF5">
    <property type="entry name" value="GLYCOSYLTRANSFERASE EPSE-RELATED"/>
    <property type="match status" value="1"/>
</dbReference>
<protein>
    <submittedName>
        <fullName evidence="5">Glycosyltransferase</fullName>
    </submittedName>
</protein>
<keyword evidence="2" id="KW-0328">Glycosyltransferase</keyword>
<dbReference type="InterPro" id="IPR001173">
    <property type="entry name" value="Glyco_trans_2-like"/>
</dbReference>
<gene>
    <name evidence="5" type="ORF">ENW50_12575</name>
</gene>
<feature type="domain" description="Glycosyltransferase 2-like" evidence="4">
    <location>
        <begin position="18"/>
        <end position="144"/>
    </location>
</feature>
<sequence length="334" mass="37449">MSALLQQRLHSGAPVLCTVGIPVYRGMPWLREAIESLQQQTFCGFEVLAVLDGPDRESSVYLASVTRLNLRVIERPHRGLVATLNHLLAECATPWLVRQDADDISYPSRLHKLTDAAHQHPRAGLLCSRARYEPRGRARGRFRSSHGSPFALRRAVHAGRLLSFCHSSVALNVAVAQAAGGYRDIPHSEDSDLWWRIALQADIHCLPEVLTGFRQHEHSISSLHHEAQQISGLYVQYLLLSSLWGLAPRPLDDVREALAALLPQSTLQARQSLRQANMALARGHWLAAAGSLTQSLILDPLYLPRRAWQEFSPQLQTNGLAPRVFWKEKHLLWT</sequence>
<evidence type="ECO:0000256" key="1">
    <source>
        <dbReference type="ARBA" id="ARBA00006739"/>
    </source>
</evidence>
<dbReference type="InterPro" id="IPR050834">
    <property type="entry name" value="Glycosyltransf_2"/>
</dbReference>